<evidence type="ECO:0000313" key="1">
    <source>
        <dbReference type="EMBL" id="MPN17290.1"/>
    </source>
</evidence>
<reference evidence="1" key="1">
    <citation type="submission" date="2019-08" db="EMBL/GenBank/DDBJ databases">
        <authorList>
            <person name="Kucharzyk K."/>
            <person name="Murdoch R.W."/>
            <person name="Higgins S."/>
            <person name="Loffler F."/>
        </authorList>
    </citation>
    <scope>NUCLEOTIDE SEQUENCE</scope>
</reference>
<comment type="caution">
    <text evidence="1">The sequence shown here is derived from an EMBL/GenBank/DDBJ whole genome shotgun (WGS) entry which is preliminary data.</text>
</comment>
<sequence>MVPFSFSLTMVKEVSITVMFCRINPITPGILKLLLSIVGLYKVKGFTLTLLPEFTFFNLRE</sequence>
<gene>
    <name evidence="1" type="ORF">SDC9_164643</name>
</gene>
<proteinExistence type="predicted"/>
<dbReference type="AlphaFoldDB" id="A0A645FTP6"/>
<accession>A0A645FTP6</accession>
<organism evidence="1">
    <name type="scientific">bioreactor metagenome</name>
    <dbReference type="NCBI Taxonomy" id="1076179"/>
    <lineage>
        <taxon>unclassified sequences</taxon>
        <taxon>metagenomes</taxon>
        <taxon>ecological metagenomes</taxon>
    </lineage>
</organism>
<protein>
    <submittedName>
        <fullName evidence="1">Uncharacterized protein</fullName>
    </submittedName>
</protein>
<dbReference type="EMBL" id="VSSQ01064375">
    <property type="protein sequence ID" value="MPN17290.1"/>
    <property type="molecule type" value="Genomic_DNA"/>
</dbReference>
<name>A0A645FTP6_9ZZZZ</name>